<dbReference type="EMBL" id="GBXM01054528">
    <property type="protein sequence ID" value="JAH54049.1"/>
    <property type="molecule type" value="Transcribed_RNA"/>
</dbReference>
<accession>A0A0E9TK42</accession>
<reference evidence="1" key="2">
    <citation type="journal article" date="2015" name="Fish Shellfish Immunol.">
        <title>Early steps in the European eel (Anguilla anguilla)-Vibrio vulnificus interaction in the gills: Role of the RtxA13 toxin.</title>
        <authorList>
            <person name="Callol A."/>
            <person name="Pajuelo D."/>
            <person name="Ebbesson L."/>
            <person name="Teles M."/>
            <person name="MacKenzie S."/>
            <person name="Amaro C."/>
        </authorList>
    </citation>
    <scope>NUCLEOTIDE SEQUENCE</scope>
</reference>
<protein>
    <submittedName>
        <fullName evidence="1">Uncharacterized protein</fullName>
    </submittedName>
</protein>
<name>A0A0E9TK42_ANGAN</name>
<proteinExistence type="predicted"/>
<organism evidence="1">
    <name type="scientific">Anguilla anguilla</name>
    <name type="common">European freshwater eel</name>
    <name type="synonym">Muraena anguilla</name>
    <dbReference type="NCBI Taxonomy" id="7936"/>
    <lineage>
        <taxon>Eukaryota</taxon>
        <taxon>Metazoa</taxon>
        <taxon>Chordata</taxon>
        <taxon>Craniata</taxon>
        <taxon>Vertebrata</taxon>
        <taxon>Euteleostomi</taxon>
        <taxon>Actinopterygii</taxon>
        <taxon>Neopterygii</taxon>
        <taxon>Teleostei</taxon>
        <taxon>Anguilliformes</taxon>
        <taxon>Anguillidae</taxon>
        <taxon>Anguilla</taxon>
    </lineage>
</organism>
<evidence type="ECO:0000313" key="1">
    <source>
        <dbReference type="EMBL" id="JAH54049.1"/>
    </source>
</evidence>
<sequence>MRQCTINLLHLYCFHKYSRVLCIVP</sequence>
<dbReference type="AlphaFoldDB" id="A0A0E9TK42"/>
<reference evidence="1" key="1">
    <citation type="submission" date="2014-11" db="EMBL/GenBank/DDBJ databases">
        <authorList>
            <person name="Amaro Gonzalez C."/>
        </authorList>
    </citation>
    <scope>NUCLEOTIDE SEQUENCE</scope>
</reference>